<dbReference type="OrthoDB" id="7346064at2"/>
<keyword evidence="2" id="KW-1003">Cell membrane</keyword>
<reference evidence="8" key="1">
    <citation type="submission" date="2018-07" db="EMBL/GenBank/DDBJ databases">
        <authorList>
            <person name="Peiro R."/>
            <person name="Begona"/>
            <person name="Cbmso G."/>
            <person name="Lopez M."/>
            <person name="Gonzalez S."/>
        </authorList>
    </citation>
    <scope>NUCLEOTIDE SEQUENCE [LARGE SCALE GENOMIC DNA]</scope>
</reference>
<dbReference type="STRING" id="1336235.GCA_000518785_04503"/>
<dbReference type="Proteomes" id="UP000254764">
    <property type="component" value="Unassembled WGS sequence"/>
</dbReference>
<name>A0A376AD44_9HYPH</name>
<dbReference type="PANTHER" id="PTHR30086:SF19">
    <property type="entry name" value="THREONINE EFFLUX PROTEIN"/>
    <property type="match status" value="1"/>
</dbReference>
<keyword evidence="3 6" id="KW-0812">Transmembrane</keyword>
<evidence type="ECO:0000256" key="5">
    <source>
        <dbReference type="ARBA" id="ARBA00023136"/>
    </source>
</evidence>
<gene>
    <name evidence="7" type="ORF">RHIZ70_1450</name>
</gene>
<evidence type="ECO:0000256" key="4">
    <source>
        <dbReference type="ARBA" id="ARBA00022989"/>
    </source>
</evidence>
<comment type="subcellular location">
    <subcellularLocation>
        <location evidence="1">Cell membrane</location>
        <topology evidence="1">Multi-pass membrane protein</topology>
    </subcellularLocation>
</comment>
<accession>A0A376AD44</accession>
<feature type="transmembrane region" description="Helical" evidence="6">
    <location>
        <begin position="188"/>
        <end position="206"/>
    </location>
</feature>
<feature type="transmembrane region" description="Helical" evidence="6">
    <location>
        <begin position="156"/>
        <end position="176"/>
    </location>
</feature>
<dbReference type="AlphaFoldDB" id="A0A376AD44"/>
<evidence type="ECO:0000256" key="3">
    <source>
        <dbReference type="ARBA" id="ARBA00022692"/>
    </source>
</evidence>
<feature type="transmembrane region" description="Helical" evidence="6">
    <location>
        <begin position="40"/>
        <end position="65"/>
    </location>
</feature>
<feature type="transmembrane region" description="Helical" evidence="6">
    <location>
        <begin position="6"/>
        <end position="28"/>
    </location>
</feature>
<evidence type="ECO:0000313" key="7">
    <source>
        <dbReference type="EMBL" id="SSC65742.1"/>
    </source>
</evidence>
<evidence type="ECO:0008006" key="9">
    <source>
        <dbReference type="Google" id="ProtNLM"/>
    </source>
</evidence>
<dbReference type="PANTHER" id="PTHR30086">
    <property type="entry name" value="ARGININE EXPORTER PROTEIN ARGO"/>
    <property type="match status" value="1"/>
</dbReference>
<keyword evidence="4 6" id="KW-1133">Transmembrane helix</keyword>
<evidence type="ECO:0000256" key="1">
    <source>
        <dbReference type="ARBA" id="ARBA00004651"/>
    </source>
</evidence>
<evidence type="ECO:0000256" key="6">
    <source>
        <dbReference type="SAM" id="Phobius"/>
    </source>
</evidence>
<dbReference type="GO" id="GO:0005886">
    <property type="term" value="C:plasma membrane"/>
    <property type="evidence" value="ECO:0007669"/>
    <property type="project" value="UniProtKB-SubCell"/>
</dbReference>
<evidence type="ECO:0000313" key="8">
    <source>
        <dbReference type="Proteomes" id="UP000254764"/>
    </source>
</evidence>
<protein>
    <recommendedName>
        <fullName evidence="9">Threonine efflux protein</fullName>
    </recommendedName>
</protein>
<evidence type="ECO:0000256" key="2">
    <source>
        <dbReference type="ARBA" id="ARBA00022475"/>
    </source>
</evidence>
<organism evidence="7 8">
    <name type="scientific">Ciceribacter selenitireducens ATCC BAA-1503</name>
    <dbReference type="NCBI Taxonomy" id="1336235"/>
    <lineage>
        <taxon>Bacteria</taxon>
        <taxon>Pseudomonadati</taxon>
        <taxon>Pseudomonadota</taxon>
        <taxon>Alphaproteobacteria</taxon>
        <taxon>Hyphomicrobiales</taxon>
        <taxon>Rhizobiaceae</taxon>
        <taxon>Ciceribacter</taxon>
    </lineage>
</organism>
<feature type="transmembrane region" description="Helical" evidence="6">
    <location>
        <begin position="71"/>
        <end position="89"/>
    </location>
</feature>
<keyword evidence="5 6" id="KW-0472">Membrane</keyword>
<dbReference type="RefSeq" id="WP_115668786.1">
    <property type="nucleotide sequence ID" value="NZ_UEYP01000001.1"/>
</dbReference>
<proteinExistence type="predicted"/>
<dbReference type="Pfam" id="PF01810">
    <property type="entry name" value="LysE"/>
    <property type="match status" value="1"/>
</dbReference>
<dbReference type="InterPro" id="IPR001123">
    <property type="entry name" value="LeuE-type"/>
</dbReference>
<dbReference type="GO" id="GO:0015171">
    <property type="term" value="F:amino acid transmembrane transporter activity"/>
    <property type="evidence" value="ECO:0007669"/>
    <property type="project" value="TreeGrafter"/>
</dbReference>
<sequence length="214" mass="22442">MSSIAILLSIVGTVLIGAMSPGPSFVLVSHTAIIRSRRAGLAAALGMGIGGAIFALLALAGLHALLVRVEWAYLLFKLLGGAYLAYLGVRIWRGASLPLPPERAGRVDHAAAAWKSLAVGIATQLSNPKTALVYGSIFAAFLPAAPERWLFTALPLGVFVVEAGWYAVVALVFSAERPRAAYGRAKHVVDRIAGAVLVGLGVRLILDAVRMRPV</sequence>
<keyword evidence="8" id="KW-1185">Reference proteome</keyword>
<dbReference type="EMBL" id="UEYP01000001">
    <property type="protein sequence ID" value="SSC65742.1"/>
    <property type="molecule type" value="Genomic_DNA"/>
</dbReference>